<dbReference type="SMART" id="SM00248">
    <property type="entry name" value="ANK"/>
    <property type="match status" value="10"/>
</dbReference>
<feature type="region of interest" description="Disordered" evidence="2">
    <location>
        <begin position="1328"/>
        <end position="1349"/>
    </location>
</feature>
<gene>
    <name evidence="4" type="ORF">BJX68DRAFT_270876</name>
</gene>
<dbReference type="RefSeq" id="XP_070894803.1">
    <property type="nucleotide sequence ID" value="XM_071046801.1"/>
</dbReference>
<dbReference type="InterPro" id="IPR054471">
    <property type="entry name" value="GPIID_WHD"/>
</dbReference>
<dbReference type="Gene3D" id="1.25.40.20">
    <property type="entry name" value="Ankyrin repeat-containing domain"/>
    <property type="match status" value="4"/>
</dbReference>
<proteinExistence type="predicted"/>
<dbReference type="InterPro" id="IPR002110">
    <property type="entry name" value="Ankyrin_rpt"/>
</dbReference>
<dbReference type="Pfam" id="PF24883">
    <property type="entry name" value="NPHP3_N"/>
    <property type="match status" value="1"/>
</dbReference>
<dbReference type="Pfam" id="PF12796">
    <property type="entry name" value="Ank_2"/>
    <property type="match status" value="3"/>
</dbReference>
<evidence type="ECO:0000259" key="3">
    <source>
        <dbReference type="PROSITE" id="PS50837"/>
    </source>
</evidence>
<dbReference type="EMBL" id="JBFXLR010000054">
    <property type="protein sequence ID" value="KAL2841935.1"/>
    <property type="molecule type" value="Genomic_DNA"/>
</dbReference>
<dbReference type="Pfam" id="PF22939">
    <property type="entry name" value="WHD_GPIID"/>
    <property type="match status" value="1"/>
</dbReference>
<feature type="region of interest" description="Disordered" evidence="2">
    <location>
        <begin position="16"/>
        <end position="81"/>
    </location>
</feature>
<organism evidence="4 5">
    <name type="scientific">Aspergillus pseudodeflectus</name>
    <dbReference type="NCBI Taxonomy" id="176178"/>
    <lineage>
        <taxon>Eukaryota</taxon>
        <taxon>Fungi</taxon>
        <taxon>Dikarya</taxon>
        <taxon>Ascomycota</taxon>
        <taxon>Pezizomycotina</taxon>
        <taxon>Eurotiomycetes</taxon>
        <taxon>Eurotiomycetidae</taxon>
        <taxon>Eurotiales</taxon>
        <taxon>Aspergillaceae</taxon>
        <taxon>Aspergillus</taxon>
        <taxon>Aspergillus subgen. Nidulantes</taxon>
    </lineage>
</organism>
<dbReference type="Proteomes" id="UP001610444">
    <property type="component" value="Unassembled WGS sequence"/>
</dbReference>
<protein>
    <submittedName>
        <fullName evidence="4">Ankyrin repeat-containing domain protein</fullName>
    </submittedName>
</protein>
<keyword evidence="5" id="KW-1185">Reference proteome</keyword>
<comment type="caution">
    <text evidence="4">The sequence shown here is derived from an EMBL/GenBank/DDBJ whole genome shotgun (WGS) entry which is preliminary data.</text>
</comment>
<keyword evidence="1" id="KW-0677">Repeat</keyword>
<feature type="compositionally biased region" description="Acidic residues" evidence="2">
    <location>
        <begin position="1328"/>
        <end position="1338"/>
    </location>
</feature>
<dbReference type="Pfam" id="PF00023">
    <property type="entry name" value="Ank"/>
    <property type="match status" value="1"/>
</dbReference>
<dbReference type="PROSITE" id="PS50837">
    <property type="entry name" value="NACHT"/>
    <property type="match status" value="1"/>
</dbReference>
<dbReference type="SUPFAM" id="SSF48403">
    <property type="entry name" value="Ankyrin repeat"/>
    <property type="match status" value="2"/>
</dbReference>
<feature type="domain" description="NACHT" evidence="3">
    <location>
        <begin position="361"/>
        <end position="512"/>
    </location>
</feature>
<dbReference type="PANTHER" id="PTHR10039:SF16">
    <property type="entry name" value="GPI INOSITOL-DEACYLASE"/>
    <property type="match status" value="1"/>
</dbReference>
<dbReference type="InterPro" id="IPR056884">
    <property type="entry name" value="NPHP3-like_N"/>
</dbReference>
<dbReference type="GeneID" id="98161965"/>
<evidence type="ECO:0000256" key="2">
    <source>
        <dbReference type="SAM" id="MobiDB-lite"/>
    </source>
</evidence>
<evidence type="ECO:0000313" key="4">
    <source>
        <dbReference type="EMBL" id="KAL2841935.1"/>
    </source>
</evidence>
<dbReference type="InterPro" id="IPR027417">
    <property type="entry name" value="P-loop_NTPase"/>
</dbReference>
<dbReference type="InterPro" id="IPR036770">
    <property type="entry name" value="Ankyrin_rpt-contain_sf"/>
</dbReference>
<dbReference type="Gene3D" id="3.40.50.300">
    <property type="entry name" value="P-loop containing nucleotide triphosphate hydrolases"/>
    <property type="match status" value="1"/>
</dbReference>
<name>A0ABR4JPI7_9EURO</name>
<accession>A0ABR4JPI7</accession>
<evidence type="ECO:0000313" key="5">
    <source>
        <dbReference type="Proteomes" id="UP001610444"/>
    </source>
</evidence>
<dbReference type="SUPFAM" id="SSF52540">
    <property type="entry name" value="P-loop containing nucleoside triphosphate hydrolases"/>
    <property type="match status" value="1"/>
</dbReference>
<dbReference type="PANTHER" id="PTHR10039">
    <property type="entry name" value="AMELOGENIN"/>
    <property type="match status" value="1"/>
</dbReference>
<reference evidence="4 5" key="1">
    <citation type="submission" date="2024-07" db="EMBL/GenBank/DDBJ databases">
        <title>Section-level genome sequencing and comparative genomics of Aspergillus sections Usti and Cavernicolus.</title>
        <authorList>
            <consortium name="Lawrence Berkeley National Laboratory"/>
            <person name="Nybo J.L."/>
            <person name="Vesth T.C."/>
            <person name="Theobald S."/>
            <person name="Frisvad J.C."/>
            <person name="Larsen T.O."/>
            <person name="Kjaerboelling I."/>
            <person name="Rothschild-Mancinelli K."/>
            <person name="Lyhne E.K."/>
            <person name="Kogle M.E."/>
            <person name="Barry K."/>
            <person name="Clum A."/>
            <person name="Na H."/>
            <person name="Ledsgaard L."/>
            <person name="Lin J."/>
            <person name="Lipzen A."/>
            <person name="Kuo A."/>
            <person name="Riley R."/>
            <person name="Mondo S."/>
            <person name="LaButti K."/>
            <person name="Haridas S."/>
            <person name="Pangalinan J."/>
            <person name="Salamov A.A."/>
            <person name="Simmons B.A."/>
            <person name="Magnuson J.K."/>
            <person name="Chen J."/>
            <person name="Drula E."/>
            <person name="Henrissat B."/>
            <person name="Wiebenga A."/>
            <person name="Lubbers R.J."/>
            <person name="Gomes A.C."/>
            <person name="Macurrencykelacurrency M.R."/>
            <person name="Stajich J."/>
            <person name="Grigoriev I.V."/>
            <person name="Mortensen U.H."/>
            <person name="De vries R.P."/>
            <person name="Baker S.E."/>
            <person name="Andersen M.R."/>
        </authorList>
    </citation>
    <scope>NUCLEOTIDE SEQUENCE [LARGE SCALE GENOMIC DNA]</scope>
    <source>
        <strain evidence="4 5">CBS 756.74</strain>
    </source>
</reference>
<evidence type="ECO:0000256" key="1">
    <source>
        <dbReference type="ARBA" id="ARBA00022737"/>
    </source>
</evidence>
<dbReference type="InterPro" id="IPR007111">
    <property type="entry name" value="NACHT_NTPase"/>
</dbReference>
<feature type="compositionally biased region" description="Basic and acidic residues" evidence="2">
    <location>
        <begin position="1339"/>
        <end position="1349"/>
    </location>
</feature>
<sequence>MNTEAERASYFTRLRARIKGARSKDRQGKSKTAPGGVLPVPQVKSRQGSGDDVDGPQRPSQTFPTPTPTPTPSPLGSSSAGNLWHRAFDELPDDRKRVLSQMGFDRDRDSTSIRANLDDLVQLTREKEQLCRDKQWKVTVGEREISVREYAARISKLLQQLGDIVIPFAPREAGPPWGVVKAVLRVSITFDTEMIALLETVDRVLRVIHHGHVYETVYTPERIPGDMLQLLHDAITNRPQIAATILHPDELSTLFSNLDRRESEIARTVQTCEIHRSADADGTLMAQLHEIHPVLAQIDQRLEDCFTHLEERESLDLLDWMSKVLYMMHHRAVRENRTPNTCDWLLHHERYREWQTSVKASVAWLWGSPGVGKTYITSRVIDDVQEMTRQSTANEGLAFFYCDRTDQERRDPLSVVQSYVRQLSTPAHKTDKFQKSLRATCLKLRKEGTRLDFGSCKAIILESVNLYRRTTIILDGLDECDERSRSKLLDLLYSVQTEATNPVKLFITSRPDQDIRARFQGQPNIEIHAKHNLGDIAKFITDRISYLGRSNPILLEKENVISEELIRRSDGMFQWTALQLDQLRTCHTHEAIRSRLLKLPIGLKAAYDELYSELAALDQHDRELAERALKWVICACTPLGRNELIEAIRIMPGREHLTLCSAINEDSLLALCRNLLSIDSELGVWRVCHLSVAEYFEQNHWDLRQAHLYAAEICLLLLENASDDNARDPLQVYATHHWPHHVRSAQLEDAILPITPLLKRFLGCPIEGSASFRRWFWDVMKDLVNRRRVPWTSAPEDMFNDRFPYFVGPELGCMPILCVSSLGILSALGDWWDQVDLGSLETGEGRAVPLTIAALSNRISVCKFLLQRGAPVNGHCPRYGSALAAAAHVGRAEVAEYLLSAGASVISRLRHIIYKTALHAAVECNLDMVKLLVRALGRDEQKLLPADIYEDILHHARRSSETFLLLIRELRCDADTVLLGKIYAMLFASAVQEAWHLSVVKHLIYEAQVDVDTSVSDDDYGSALTAAAGNGKLKMVEFLLGEAHANVNLVVKNGWAGNALIAAARNDKLDIVRYLIHEASASVDLVLQSGDYGTALVAAAAGYDARYYSNSLEESLATTKALVDEGQADVNLAVPSGYYASALVAAVARGAFDIAKFLIHEACANVTLPTQSTFQCTALGYAILRRDYRIVSLLIQAGANVTEGQGSPFGSPLAAAAATNQPGLIKSLIEAGAGPNQPITSGCWPTRFTSDSDAPVYSLAAWGKCGSALATAAYFGHVECVKILIDLGASVDHILEHGTFGTALQAAKAALRDDEMKKYLKLHNGNGEEDELIDDKEDEMEKASRRGKAEVAEILRQRSNLVT</sequence>